<dbReference type="PANTHER" id="PTHR46250">
    <property type="entry name" value="MYB/SANT-LIKE DNA-BINDING DOMAIN PROTEIN-RELATED"/>
    <property type="match status" value="1"/>
</dbReference>
<evidence type="ECO:0008006" key="3">
    <source>
        <dbReference type="Google" id="ProtNLM"/>
    </source>
</evidence>
<name>A0A0A0KNB4_CUCSA</name>
<dbReference type="eggNOG" id="ENOG502S2HS">
    <property type="taxonomic scope" value="Eukaryota"/>
</dbReference>
<keyword evidence="2" id="KW-1185">Reference proteome</keyword>
<dbReference type="OMA" id="ELRIKHW"/>
<dbReference type="Proteomes" id="UP000029981">
    <property type="component" value="Chromosome 5"/>
</dbReference>
<dbReference type="EMBL" id="CM002926">
    <property type="protein sequence ID" value="KGN51053.1"/>
    <property type="molecule type" value="Genomic_DNA"/>
</dbReference>
<dbReference type="Gramene" id="KGN51053">
    <property type="protein sequence ID" value="KGN51053"/>
    <property type="gene ID" value="Csa_5G420360"/>
</dbReference>
<proteinExistence type="predicted"/>
<protein>
    <recommendedName>
        <fullName evidence="3">Myb/SANT-like domain-containing protein</fullName>
    </recommendedName>
</protein>
<accession>A0A0A0KNB4</accession>
<dbReference type="AlphaFoldDB" id="A0A0A0KNB4"/>
<gene>
    <name evidence="1" type="ORF">Csa_5G420360</name>
</gene>
<evidence type="ECO:0000313" key="2">
    <source>
        <dbReference type="Proteomes" id="UP000029981"/>
    </source>
</evidence>
<dbReference type="PANTHER" id="PTHR46250:SF18">
    <property type="entry name" value="MYB_SANT-LIKE DOMAIN-CONTAINING PROTEIN"/>
    <property type="match status" value="1"/>
</dbReference>
<reference evidence="1 2" key="1">
    <citation type="journal article" date="2009" name="Nat. Genet.">
        <title>The genome of the cucumber, Cucumis sativus L.</title>
        <authorList>
            <person name="Huang S."/>
            <person name="Li R."/>
            <person name="Zhang Z."/>
            <person name="Li L."/>
            <person name="Gu X."/>
            <person name="Fan W."/>
            <person name="Lucas W.J."/>
            <person name="Wang X."/>
            <person name="Xie B."/>
            <person name="Ni P."/>
            <person name="Ren Y."/>
            <person name="Zhu H."/>
            <person name="Li J."/>
            <person name="Lin K."/>
            <person name="Jin W."/>
            <person name="Fei Z."/>
            <person name="Li G."/>
            <person name="Staub J."/>
            <person name="Kilian A."/>
            <person name="van der Vossen E.A."/>
            <person name="Wu Y."/>
            <person name="Guo J."/>
            <person name="He J."/>
            <person name="Jia Z."/>
            <person name="Ren Y."/>
            <person name="Tian G."/>
            <person name="Lu Y."/>
            <person name="Ruan J."/>
            <person name="Qian W."/>
            <person name="Wang M."/>
            <person name="Huang Q."/>
            <person name="Li B."/>
            <person name="Xuan Z."/>
            <person name="Cao J."/>
            <person name="Asan"/>
            <person name="Wu Z."/>
            <person name="Zhang J."/>
            <person name="Cai Q."/>
            <person name="Bai Y."/>
            <person name="Zhao B."/>
            <person name="Han Y."/>
            <person name="Li Y."/>
            <person name="Li X."/>
            <person name="Wang S."/>
            <person name="Shi Q."/>
            <person name="Liu S."/>
            <person name="Cho W.K."/>
            <person name="Kim J.Y."/>
            <person name="Xu Y."/>
            <person name="Heller-Uszynska K."/>
            <person name="Miao H."/>
            <person name="Cheng Z."/>
            <person name="Zhang S."/>
            <person name="Wu J."/>
            <person name="Yang Y."/>
            <person name="Kang H."/>
            <person name="Li M."/>
            <person name="Liang H."/>
            <person name="Ren X."/>
            <person name="Shi Z."/>
            <person name="Wen M."/>
            <person name="Jian M."/>
            <person name="Yang H."/>
            <person name="Zhang G."/>
            <person name="Yang Z."/>
            <person name="Chen R."/>
            <person name="Liu S."/>
            <person name="Li J."/>
            <person name="Ma L."/>
            <person name="Liu H."/>
            <person name="Zhou Y."/>
            <person name="Zhao J."/>
            <person name="Fang X."/>
            <person name="Li G."/>
            <person name="Fang L."/>
            <person name="Li Y."/>
            <person name="Liu D."/>
            <person name="Zheng H."/>
            <person name="Zhang Y."/>
            <person name="Qin N."/>
            <person name="Li Z."/>
            <person name="Yang G."/>
            <person name="Yang S."/>
            <person name="Bolund L."/>
            <person name="Kristiansen K."/>
            <person name="Zheng H."/>
            <person name="Li S."/>
            <person name="Zhang X."/>
            <person name="Yang H."/>
            <person name="Wang J."/>
            <person name="Sun R."/>
            <person name="Zhang B."/>
            <person name="Jiang S."/>
            <person name="Wang J."/>
            <person name="Du Y."/>
            <person name="Li S."/>
        </authorList>
    </citation>
    <scope>NUCLEOTIDE SEQUENCE [LARGE SCALE GENOMIC DNA]</scope>
    <source>
        <strain evidence="2">cv. 9930</strain>
    </source>
</reference>
<reference evidence="1 2" key="3">
    <citation type="journal article" date="2010" name="BMC Genomics">
        <title>Transcriptome sequencing and comparative analysis of cucumber flowers with different sex types.</title>
        <authorList>
            <person name="Guo S."/>
            <person name="Zheng Y."/>
            <person name="Joung J.G."/>
            <person name="Liu S."/>
            <person name="Zhang Z."/>
            <person name="Crasta O.R."/>
            <person name="Sobral B.W."/>
            <person name="Xu Y."/>
            <person name="Huang S."/>
            <person name="Fei Z."/>
        </authorList>
    </citation>
    <scope>NUCLEOTIDE SEQUENCE [LARGE SCALE GENOMIC DNA]</scope>
    <source>
        <strain evidence="2">cv. 9930</strain>
    </source>
</reference>
<sequence>MASTNSKATKHRWTTIEEGGWRAYNGTFKPGYLVQVQKLMKEKIPGSNIQVTPNLEPRVKILKKQYTAIVEMMGPSCSRFGWNEKRKCIEAEKFVFDDLVKVRQ</sequence>
<reference evidence="1 2" key="4">
    <citation type="journal article" date="2011" name="BMC Genomics">
        <title>RNA-Seq improves annotation of protein-coding genes in the cucumber genome.</title>
        <authorList>
            <person name="Li Z."/>
            <person name="Zhang Z."/>
            <person name="Yan P."/>
            <person name="Huang S."/>
            <person name="Fei Z."/>
            <person name="Lin K."/>
        </authorList>
    </citation>
    <scope>NUCLEOTIDE SEQUENCE [LARGE SCALE GENOMIC DNA]</scope>
    <source>
        <strain evidence="2">cv. 9930</strain>
    </source>
</reference>
<organism evidence="1 2">
    <name type="scientific">Cucumis sativus</name>
    <name type="common">Cucumber</name>
    <dbReference type="NCBI Taxonomy" id="3659"/>
    <lineage>
        <taxon>Eukaryota</taxon>
        <taxon>Viridiplantae</taxon>
        <taxon>Streptophyta</taxon>
        <taxon>Embryophyta</taxon>
        <taxon>Tracheophyta</taxon>
        <taxon>Spermatophyta</taxon>
        <taxon>Magnoliopsida</taxon>
        <taxon>eudicotyledons</taxon>
        <taxon>Gunneridae</taxon>
        <taxon>Pentapetalae</taxon>
        <taxon>rosids</taxon>
        <taxon>fabids</taxon>
        <taxon>Cucurbitales</taxon>
        <taxon>Cucurbitaceae</taxon>
        <taxon>Benincaseae</taxon>
        <taxon>Cucumis</taxon>
    </lineage>
</organism>
<reference evidence="1 2" key="2">
    <citation type="journal article" date="2009" name="PLoS ONE">
        <title>An integrated genetic and cytogenetic map of the cucumber genome.</title>
        <authorList>
            <person name="Ren Y."/>
            <person name="Zhang Z."/>
            <person name="Liu J."/>
            <person name="Staub J.E."/>
            <person name="Han Y."/>
            <person name="Cheng Z."/>
            <person name="Li X."/>
            <person name="Lu J."/>
            <person name="Miao H."/>
            <person name="Kang H."/>
            <person name="Xie B."/>
            <person name="Gu X."/>
            <person name="Wang X."/>
            <person name="Du Y."/>
            <person name="Jin W."/>
            <person name="Huang S."/>
        </authorList>
    </citation>
    <scope>NUCLEOTIDE SEQUENCE [LARGE SCALE GENOMIC DNA]</scope>
    <source>
        <strain evidence="2">cv. 9930</strain>
    </source>
</reference>
<evidence type="ECO:0000313" key="1">
    <source>
        <dbReference type="EMBL" id="KGN51053.1"/>
    </source>
</evidence>